<feature type="compositionally biased region" description="Acidic residues" evidence="12">
    <location>
        <begin position="22"/>
        <end position="33"/>
    </location>
</feature>
<dbReference type="GO" id="GO:0008017">
    <property type="term" value="F:microtubule binding"/>
    <property type="evidence" value="ECO:0007669"/>
    <property type="project" value="TreeGrafter"/>
</dbReference>
<dbReference type="GO" id="GO:0001755">
    <property type="term" value="P:neural crest cell migration"/>
    <property type="evidence" value="ECO:0007669"/>
    <property type="project" value="Ensembl"/>
</dbReference>
<dbReference type="GO" id="GO:0000281">
    <property type="term" value="P:mitotic cytokinesis"/>
    <property type="evidence" value="ECO:0007669"/>
    <property type="project" value="InterPro"/>
</dbReference>
<dbReference type="Ensembl" id="ENSLACT00000002713.1">
    <property type="protein sequence ID" value="ENSLACP00000002691.1"/>
    <property type="gene ID" value="ENSLACG00000002407.1"/>
</dbReference>
<sequence length="484" mass="53924">QADKLLKALKSHFQDKQKGEGQEQDAETAEVDTDASNSSLKQQALAALPFVTKRRGRGRRFSKSQSSAEREENDNQLVKEAPPTAEETMLKVVSGGGLGNQSGKRMDFGFCSKSAPSETTGQLQKAVCSGGKIPRYTRLNQSGKTGIKPTTPNFKKLHEAHFKKMESIDLYIKRKQNRIEAFNNSVKEVKVLAENANLLKPIQKTEGSNTTKLGSAAMTMFSPPSQRGRRFTVCTPGNLRQSPRISMSANKNILRETDKFKPTVLSTTKMNVRFSEATRDNEHKCSLFKTPARMSPYADLPNTPGTEESKLKKTEEKSAKKCPTSKCSWSPPPHPENCCPFALKHSRIYRGRTRNKSSLVSCIQSSSFILERVNFKSTTSGITPLALPNSETPGRKKNAFDLKASLARPLGYQPHKVGKLKPWGDSTENATALNKSLGASYDSLKKNYKQPRLQTREERRQKHNEYRQQKKENAIAAKRGLAMN</sequence>
<dbReference type="EMBL" id="AFYH01121965">
    <property type="status" value="NOT_ANNOTATED_CDS"/>
    <property type="molecule type" value="Genomic_DNA"/>
</dbReference>
<reference evidence="13" key="3">
    <citation type="submission" date="2025-09" db="UniProtKB">
        <authorList>
            <consortium name="Ensembl"/>
        </authorList>
    </citation>
    <scope>IDENTIFICATION</scope>
</reference>
<gene>
    <name evidence="13" type="primary">NUSAP1</name>
</gene>
<dbReference type="GO" id="GO:0003677">
    <property type="term" value="F:DNA binding"/>
    <property type="evidence" value="ECO:0007669"/>
    <property type="project" value="UniProtKB-KW"/>
</dbReference>
<dbReference type="Proteomes" id="UP000008672">
    <property type="component" value="Unassembled WGS sequence"/>
</dbReference>
<keyword evidence="11" id="KW-0131">Cell cycle</keyword>
<dbReference type="Pfam" id="PF16006">
    <property type="entry name" value="NUSAP"/>
    <property type="match status" value="1"/>
</dbReference>
<feature type="region of interest" description="Disordered" evidence="12">
    <location>
        <begin position="296"/>
        <end position="317"/>
    </location>
</feature>
<dbReference type="GO" id="GO:0005874">
    <property type="term" value="C:microtubule"/>
    <property type="evidence" value="ECO:0007669"/>
    <property type="project" value="UniProtKB-KW"/>
</dbReference>
<feature type="compositionally biased region" description="Basic and acidic residues" evidence="12">
    <location>
        <begin position="454"/>
        <end position="473"/>
    </location>
</feature>
<dbReference type="GO" id="GO:0040001">
    <property type="term" value="P:establishment of mitotic spindle localization"/>
    <property type="evidence" value="ECO:0007669"/>
    <property type="project" value="InterPro"/>
</dbReference>
<evidence type="ECO:0000256" key="10">
    <source>
        <dbReference type="ARBA" id="ARBA00023242"/>
    </source>
</evidence>
<reference evidence="14" key="1">
    <citation type="submission" date="2011-08" db="EMBL/GenBank/DDBJ databases">
        <title>The draft genome of Latimeria chalumnae.</title>
        <authorList>
            <person name="Di Palma F."/>
            <person name="Alfoldi J."/>
            <person name="Johnson J."/>
            <person name="Berlin A."/>
            <person name="Gnerre S."/>
            <person name="Jaffe D."/>
            <person name="MacCallum I."/>
            <person name="Young S."/>
            <person name="Walker B.J."/>
            <person name="Lander E."/>
            <person name="Lindblad-Toh K."/>
        </authorList>
    </citation>
    <scope>NUCLEOTIDE SEQUENCE [LARGE SCALE GENOMIC DNA]</scope>
    <source>
        <strain evidence="14">Wild caught</strain>
    </source>
</reference>
<keyword evidence="8" id="KW-0238">DNA-binding</keyword>
<feature type="region of interest" description="Disordered" evidence="12">
    <location>
        <begin position="10"/>
        <end position="85"/>
    </location>
</feature>
<keyword evidence="7" id="KW-0498">Mitosis</keyword>
<accession>H2ZZ70</accession>
<dbReference type="STRING" id="7897.ENSLACP00000002691"/>
<keyword evidence="5" id="KW-0132">Cell division</keyword>
<keyword evidence="6" id="KW-0493">Microtubule</keyword>
<dbReference type="GO" id="GO:0005730">
    <property type="term" value="C:nucleolus"/>
    <property type="evidence" value="ECO:0007669"/>
    <property type="project" value="TreeGrafter"/>
</dbReference>
<dbReference type="PANTHER" id="PTHR15874:SF1">
    <property type="entry name" value="NUCLEOLAR AND SPINDLE-ASSOCIATED PROTEIN 1"/>
    <property type="match status" value="1"/>
</dbReference>
<feature type="region of interest" description="Disordered" evidence="12">
    <location>
        <begin position="440"/>
        <end position="484"/>
    </location>
</feature>
<comment type="similarity">
    <text evidence="3">Belongs to the NUSAP family.</text>
</comment>
<evidence type="ECO:0000256" key="9">
    <source>
        <dbReference type="ARBA" id="ARBA00023212"/>
    </source>
</evidence>
<evidence type="ECO:0000256" key="4">
    <source>
        <dbReference type="ARBA" id="ARBA00022490"/>
    </source>
</evidence>
<evidence type="ECO:0000256" key="1">
    <source>
        <dbReference type="ARBA" id="ARBA00004123"/>
    </source>
</evidence>
<reference evidence="13" key="2">
    <citation type="submission" date="2025-08" db="UniProtKB">
        <authorList>
            <consortium name="Ensembl"/>
        </authorList>
    </citation>
    <scope>IDENTIFICATION</scope>
</reference>
<dbReference type="PANTHER" id="PTHR15874">
    <property type="entry name" value="NUCLEOLAR AND SPINDLE-ASSOCIATED PROTEIN 1"/>
    <property type="match status" value="1"/>
</dbReference>
<feature type="compositionally biased region" description="Basic and acidic residues" evidence="12">
    <location>
        <begin position="10"/>
        <end position="21"/>
    </location>
</feature>
<feature type="compositionally biased region" description="Basic residues" evidence="12">
    <location>
        <begin position="52"/>
        <end position="62"/>
    </location>
</feature>
<dbReference type="EMBL" id="AFYH01121966">
    <property type="status" value="NOT_ANNOTATED_CDS"/>
    <property type="molecule type" value="Genomic_DNA"/>
</dbReference>
<evidence type="ECO:0000256" key="11">
    <source>
        <dbReference type="ARBA" id="ARBA00023306"/>
    </source>
</evidence>
<name>H2ZZ70_LATCH</name>
<evidence type="ECO:0000256" key="8">
    <source>
        <dbReference type="ARBA" id="ARBA00023125"/>
    </source>
</evidence>
<dbReference type="InterPro" id="IPR026756">
    <property type="entry name" value="NuSAP"/>
</dbReference>
<evidence type="ECO:0000313" key="13">
    <source>
        <dbReference type="Ensembl" id="ENSLACP00000002691.1"/>
    </source>
</evidence>
<dbReference type="FunCoup" id="H2ZZ70">
    <property type="interactions" value="740"/>
</dbReference>
<dbReference type="GO" id="GO:0072686">
    <property type="term" value="C:mitotic spindle"/>
    <property type="evidence" value="ECO:0007669"/>
    <property type="project" value="TreeGrafter"/>
</dbReference>
<dbReference type="GO" id="GO:0007076">
    <property type="term" value="P:mitotic chromosome condensation"/>
    <property type="evidence" value="ECO:0007669"/>
    <property type="project" value="TreeGrafter"/>
</dbReference>
<dbReference type="EMBL" id="AFYH01121967">
    <property type="status" value="NOT_ANNOTATED_CDS"/>
    <property type="molecule type" value="Genomic_DNA"/>
</dbReference>
<dbReference type="AlphaFoldDB" id="H2ZZ70"/>
<protein>
    <submittedName>
        <fullName evidence="13">Nucleolar and spindle associated protein 1</fullName>
    </submittedName>
</protein>
<dbReference type="eggNOG" id="ENOG502QVI7">
    <property type="taxonomic scope" value="Eukaryota"/>
</dbReference>
<evidence type="ECO:0000256" key="5">
    <source>
        <dbReference type="ARBA" id="ARBA00022618"/>
    </source>
</evidence>
<evidence type="ECO:0000256" key="6">
    <source>
        <dbReference type="ARBA" id="ARBA00022701"/>
    </source>
</evidence>
<dbReference type="EMBL" id="AFYH01121968">
    <property type="status" value="NOT_ANNOTATED_CDS"/>
    <property type="molecule type" value="Genomic_DNA"/>
</dbReference>
<keyword evidence="14" id="KW-1185">Reference proteome</keyword>
<keyword evidence="4" id="KW-0963">Cytoplasm</keyword>
<dbReference type="OMA" id="PHVTMSG"/>
<feature type="compositionally biased region" description="Basic and acidic residues" evidence="12">
    <location>
        <begin position="307"/>
        <end position="317"/>
    </location>
</feature>
<evidence type="ECO:0000313" key="14">
    <source>
        <dbReference type="Proteomes" id="UP000008672"/>
    </source>
</evidence>
<keyword evidence="9" id="KW-0206">Cytoskeleton</keyword>
<evidence type="ECO:0000256" key="12">
    <source>
        <dbReference type="SAM" id="MobiDB-lite"/>
    </source>
</evidence>
<evidence type="ECO:0000256" key="2">
    <source>
        <dbReference type="ARBA" id="ARBA00004186"/>
    </source>
</evidence>
<dbReference type="GeneTree" id="ENSGT00390000006370"/>
<proteinExistence type="inferred from homology"/>
<dbReference type="Bgee" id="ENSLACG00000002407">
    <property type="expression patterns" value="Expressed in pelvic fin and 2 other cell types or tissues"/>
</dbReference>
<evidence type="ECO:0000256" key="7">
    <source>
        <dbReference type="ARBA" id="ARBA00022776"/>
    </source>
</evidence>
<dbReference type="InParanoid" id="H2ZZ70"/>
<keyword evidence="10" id="KW-0539">Nucleus</keyword>
<organism evidence="13 14">
    <name type="scientific">Latimeria chalumnae</name>
    <name type="common">Coelacanth</name>
    <dbReference type="NCBI Taxonomy" id="7897"/>
    <lineage>
        <taxon>Eukaryota</taxon>
        <taxon>Metazoa</taxon>
        <taxon>Chordata</taxon>
        <taxon>Craniata</taxon>
        <taxon>Vertebrata</taxon>
        <taxon>Euteleostomi</taxon>
        <taxon>Coelacanthiformes</taxon>
        <taxon>Coelacanthidae</taxon>
        <taxon>Latimeria</taxon>
    </lineage>
</organism>
<dbReference type="EMBL" id="AFYH01121964">
    <property type="status" value="NOT_ANNOTATED_CDS"/>
    <property type="molecule type" value="Genomic_DNA"/>
</dbReference>
<evidence type="ECO:0000256" key="3">
    <source>
        <dbReference type="ARBA" id="ARBA00009702"/>
    </source>
</evidence>
<comment type="subcellular location">
    <subcellularLocation>
        <location evidence="2">Cytoplasm</location>
        <location evidence="2">Cytoskeleton</location>
        <location evidence="2">Spindle</location>
    </subcellularLocation>
    <subcellularLocation>
        <location evidence="1">Nucleus</location>
    </subcellularLocation>
</comment>